<dbReference type="SUPFAM" id="SSF53448">
    <property type="entry name" value="Nucleotide-diphospho-sugar transferases"/>
    <property type="match status" value="1"/>
</dbReference>
<evidence type="ECO:0000256" key="1">
    <source>
        <dbReference type="ARBA" id="ARBA00022676"/>
    </source>
</evidence>
<accession>G0EQH8</accession>
<keyword evidence="1" id="KW-0328">Glycosyltransferase</keyword>
<keyword evidence="2 5" id="KW-0808">Transferase</keyword>
<dbReference type="eggNOG" id="COG1216">
    <property type="taxonomic scope" value="Bacteria"/>
</dbReference>
<feature type="domain" description="Glycosyltransferase 2-like" evidence="4">
    <location>
        <begin position="131"/>
        <end position="194"/>
    </location>
</feature>
<dbReference type="GO" id="GO:0016758">
    <property type="term" value="F:hexosyltransferase activity"/>
    <property type="evidence" value="ECO:0007669"/>
    <property type="project" value="UniProtKB-ARBA"/>
</dbReference>
<keyword evidence="3" id="KW-0175">Coiled coil</keyword>
<dbReference type="PANTHER" id="PTHR22916:SF51">
    <property type="entry name" value="GLYCOSYLTRANSFERASE EPSH-RELATED"/>
    <property type="match status" value="1"/>
</dbReference>
<dbReference type="HOGENOM" id="CLU_1352466_0_0_12"/>
<dbReference type="Pfam" id="PF00535">
    <property type="entry name" value="Glycos_transf_2"/>
    <property type="match status" value="1"/>
</dbReference>
<gene>
    <name evidence="5" type="ordered locus">Bint_1460</name>
</gene>
<dbReference type="EMBL" id="CP002874">
    <property type="protein sequence ID" value="AEM22079.1"/>
    <property type="molecule type" value="Genomic_DNA"/>
</dbReference>
<dbReference type="PATRIC" id="fig|1045858.4.peg.1459"/>
<dbReference type="Gene3D" id="1.20.5.340">
    <property type="match status" value="1"/>
</dbReference>
<keyword evidence="6" id="KW-1185">Reference proteome</keyword>
<dbReference type="Proteomes" id="UP000008522">
    <property type="component" value="Chromosome"/>
</dbReference>
<proteinExistence type="predicted"/>
<evidence type="ECO:0000256" key="3">
    <source>
        <dbReference type="SAM" id="Coils"/>
    </source>
</evidence>
<dbReference type="OrthoDB" id="305760at2"/>
<feature type="coiled-coil region" evidence="3">
    <location>
        <begin position="18"/>
        <end position="66"/>
    </location>
</feature>
<evidence type="ECO:0000313" key="5">
    <source>
        <dbReference type="EMBL" id="AEM22079.1"/>
    </source>
</evidence>
<reference evidence="5 6" key="1">
    <citation type="journal article" date="2011" name="BMC Genomics">
        <title>Complete genome sequence of Brachyspira intermedia reveals unique genomic features in Brachyspira species and phage-mediated horizontal gene transfer.</title>
        <authorList>
            <person name="Hafstrom T."/>
            <person name="Jansson D.S."/>
            <person name="Segerman B."/>
        </authorList>
    </citation>
    <scope>NUCLEOTIDE SEQUENCE [LARGE SCALE GENOMIC DNA]</scope>
    <source>
        <strain evidence="6">ATCC 51140 / PWS/A</strain>
    </source>
</reference>
<dbReference type="Gene3D" id="3.90.550.10">
    <property type="entry name" value="Spore Coat Polysaccharide Biosynthesis Protein SpsA, Chain A"/>
    <property type="match status" value="1"/>
</dbReference>
<dbReference type="InterPro" id="IPR001173">
    <property type="entry name" value="Glyco_trans_2-like"/>
</dbReference>
<dbReference type="AlphaFoldDB" id="G0EQH8"/>
<organism evidence="5 6">
    <name type="scientific">Brachyspira intermedia (strain ATCC 51140 / PWS/A)</name>
    <name type="common">Serpulina intermedia</name>
    <dbReference type="NCBI Taxonomy" id="1045858"/>
    <lineage>
        <taxon>Bacteria</taxon>
        <taxon>Pseudomonadati</taxon>
        <taxon>Spirochaetota</taxon>
        <taxon>Spirochaetia</taxon>
        <taxon>Brachyspirales</taxon>
        <taxon>Brachyspiraceae</taxon>
        <taxon>Brachyspira</taxon>
    </lineage>
</organism>
<dbReference type="PANTHER" id="PTHR22916">
    <property type="entry name" value="GLYCOSYLTRANSFERASE"/>
    <property type="match status" value="1"/>
</dbReference>
<evidence type="ECO:0000259" key="4">
    <source>
        <dbReference type="Pfam" id="PF00535"/>
    </source>
</evidence>
<dbReference type="KEGG" id="bip:Bint_1460"/>
<evidence type="ECO:0000256" key="2">
    <source>
        <dbReference type="ARBA" id="ARBA00022679"/>
    </source>
</evidence>
<dbReference type="InterPro" id="IPR029044">
    <property type="entry name" value="Nucleotide-diphossugar_trans"/>
</dbReference>
<protein>
    <submittedName>
        <fullName evidence="5">Glycosyltransferase</fullName>
    </submittedName>
</protein>
<sequence>MYENIKKDIDNVVWWIPFKKLRNSLKNYLLQISDLSSKISNLDNKLNNLDNKLNNLDNRIPNIVENDLNYIKEKIGYADIRTYNIDIRTINMEKQINSINKDIRIKLNHIASEEYNYDKNIFNSITPPYISIIVPIYNIGKEYLLNCLNSLVNQTLKEIEIILVNDCSPNEEDDLICQEYALKDKRIKYIKHKKIKVLAELE</sequence>
<evidence type="ECO:0000313" key="6">
    <source>
        <dbReference type="Proteomes" id="UP000008522"/>
    </source>
</evidence>
<name>G0EQH8_BRAIP</name>